<feature type="region of interest" description="Disordered" evidence="1">
    <location>
        <begin position="546"/>
        <end position="567"/>
    </location>
</feature>
<dbReference type="Proteomes" id="UP001054945">
    <property type="component" value="Unassembled WGS sequence"/>
</dbReference>
<protein>
    <submittedName>
        <fullName evidence="2">Palmitoyltransferase ZDHHC3</fullName>
    </submittedName>
</protein>
<dbReference type="AlphaFoldDB" id="A0AAV4QSR0"/>
<evidence type="ECO:0000256" key="1">
    <source>
        <dbReference type="SAM" id="MobiDB-lite"/>
    </source>
</evidence>
<comment type="caution">
    <text evidence="2">The sequence shown here is derived from an EMBL/GenBank/DDBJ whole genome shotgun (WGS) entry which is preliminary data.</text>
</comment>
<dbReference type="EMBL" id="BPLR01006606">
    <property type="protein sequence ID" value="GIY11096.1"/>
    <property type="molecule type" value="Genomic_DNA"/>
</dbReference>
<name>A0AAV4QSR0_CAEEX</name>
<gene>
    <name evidence="2" type="primary">ZDHHC3</name>
    <name evidence="2" type="ORF">CEXT_483431</name>
</gene>
<reference evidence="2 3" key="1">
    <citation type="submission" date="2021-06" db="EMBL/GenBank/DDBJ databases">
        <title>Caerostris extrusa draft genome.</title>
        <authorList>
            <person name="Kono N."/>
            <person name="Arakawa K."/>
        </authorList>
    </citation>
    <scope>NUCLEOTIDE SEQUENCE [LARGE SCALE GENOMIC DNA]</scope>
</reference>
<sequence length="692" mass="78050">VSQITPLFPSNIDNSNDLETAVVNLTTNIITVYNLASKPLHNKSIYFLPPPIKRLITQRNRARKNWQKFRDPFSKHLYSRAQAILRKEIKICDESTWATELNFLLVCESRRNNRGIQRQASVLNLPELSTDTNNCHCWNRLCAVIFVIFQTLAFLAITSHLRTMFSDPGAVPRGNATKETILQMGLCEGQVIYKCPKRKKSEVFCSFTFYIALISSHAFFLAISHFIMCVNNDWNKKMSNVNEDRDVCNPEEHKEKMSNVNEDRDVCNPEEHKEKMSNVNEDRDVCVPEEHKNFVGQFLNSNSLDIKITSVSSLAQFSKKNKIQESSSNGSQLTSPDCLDDTVNGIIKDSSAENAFTEEQSKTQTESLVDCINITDSDSSCDCLDESKTITYGNIKPETKEDFFNEIIVETSAENAFTEGQSETQTESLSETQTESLVDCINITEPSSSRDCGDDSISIIYENIKPQTKDDIVNEIIKDGSAAFTEEQPETQTESLVDCINIIEPSSSRNCVDDSKTITYGNIKPQTKEDFVNGIIKDSSAENACKSSQSTFDNSSPPLRPNSNAPDDNSCFIEPTTFEEISPYIALPYVELPDEIMDDGNPWPPFFDNKQYLAAIFEDSRRQAKEKIISCIVNAFNEEQLKQSSDPNSENASCSNLSGASFNREEYNKKKARLNVEYVSKAMLRLYLQAEL</sequence>
<accession>A0AAV4QSR0</accession>
<feature type="non-terminal residue" evidence="2">
    <location>
        <position position="1"/>
    </location>
</feature>
<proteinExistence type="predicted"/>
<keyword evidence="3" id="KW-1185">Reference proteome</keyword>
<evidence type="ECO:0000313" key="2">
    <source>
        <dbReference type="EMBL" id="GIY11096.1"/>
    </source>
</evidence>
<evidence type="ECO:0000313" key="3">
    <source>
        <dbReference type="Proteomes" id="UP001054945"/>
    </source>
</evidence>
<organism evidence="2 3">
    <name type="scientific">Caerostris extrusa</name>
    <name type="common">Bark spider</name>
    <name type="synonym">Caerostris bankana</name>
    <dbReference type="NCBI Taxonomy" id="172846"/>
    <lineage>
        <taxon>Eukaryota</taxon>
        <taxon>Metazoa</taxon>
        <taxon>Ecdysozoa</taxon>
        <taxon>Arthropoda</taxon>
        <taxon>Chelicerata</taxon>
        <taxon>Arachnida</taxon>
        <taxon>Araneae</taxon>
        <taxon>Araneomorphae</taxon>
        <taxon>Entelegynae</taxon>
        <taxon>Araneoidea</taxon>
        <taxon>Araneidae</taxon>
        <taxon>Caerostris</taxon>
    </lineage>
</organism>